<dbReference type="PANTHER" id="PTHR30093">
    <property type="entry name" value="GENERAL SECRETION PATHWAY PROTEIN G"/>
    <property type="match status" value="1"/>
</dbReference>
<evidence type="ECO:0000256" key="2">
    <source>
        <dbReference type="SAM" id="Phobius"/>
    </source>
</evidence>
<keyword evidence="2" id="KW-1133">Transmembrane helix</keyword>
<dbReference type="NCBIfam" id="TIGR02532">
    <property type="entry name" value="IV_pilin_GFxxxE"/>
    <property type="match status" value="1"/>
</dbReference>
<dbReference type="Pfam" id="PF07963">
    <property type="entry name" value="N_methyl"/>
    <property type="match status" value="1"/>
</dbReference>
<keyword evidence="4" id="KW-1185">Reference proteome</keyword>
<evidence type="ECO:0000313" key="4">
    <source>
        <dbReference type="Proteomes" id="UP000429555"/>
    </source>
</evidence>
<dbReference type="PANTHER" id="PTHR30093:SF47">
    <property type="entry name" value="TYPE IV PILUS NON-CORE MINOR PILIN PILE"/>
    <property type="match status" value="1"/>
</dbReference>
<dbReference type="InterPro" id="IPR012902">
    <property type="entry name" value="N_methyl_site"/>
</dbReference>
<dbReference type="GO" id="GO:0015627">
    <property type="term" value="C:type II protein secretion system complex"/>
    <property type="evidence" value="ECO:0007669"/>
    <property type="project" value="InterPro"/>
</dbReference>
<keyword evidence="2" id="KW-0812">Transmembrane</keyword>
<proteinExistence type="predicted"/>
<dbReference type="Gene3D" id="3.30.700.10">
    <property type="entry name" value="Glycoprotein, Type 4 Pilin"/>
    <property type="match status" value="1"/>
</dbReference>
<gene>
    <name evidence="3" type="ORF">GJV18_05095</name>
</gene>
<dbReference type="SUPFAM" id="SSF54523">
    <property type="entry name" value="Pili subunits"/>
    <property type="match status" value="1"/>
</dbReference>
<organism evidence="3 4">
    <name type="scientific">Pseudomonas xionganensis</name>
    <dbReference type="NCBI Taxonomy" id="2654845"/>
    <lineage>
        <taxon>Bacteria</taxon>
        <taxon>Pseudomonadati</taxon>
        <taxon>Pseudomonadota</taxon>
        <taxon>Gammaproteobacteria</taxon>
        <taxon>Pseudomonadales</taxon>
        <taxon>Pseudomonadaceae</taxon>
        <taxon>Pseudomonas</taxon>
    </lineage>
</organism>
<dbReference type="GO" id="GO:0043683">
    <property type="term" value="P:type IV pilus assembly"/>
    <property type="evidence" value="ECO:0007669"/>
    <property type="project" value="InterPro"/>
</dbReference>
<dbReference type="InterPro" id="IPR031982">
    <property type="entry name" value="PilE-like"/>
</dbReference>
<dbReference type="Proteomes" id="UP000429555">
    <property type="component" value="Unassembled WGS sequence"/>
</dbReference>
<dbReference type="GO" id="GO:0015628">
    <property type="term" value="P:protein secretion by the type II secretion system"/>
    <property type="evidence" value="ECO:0007669"/>
    <property type="project" value="InterPro"/>
</dbReference>
<evidence type="ECO:0000256" key="1">
    <source>
        <dbReference type="ARBA" id="ARBA00022481"/>
    </source>
</evidence>
<protein>
    <submittedName>
        <fullName evidence="3">Prepilin-type N-terminal cleavage/methylation domain-containing protein</fullName>
    </submittedName>
</protein>
<evidence type="ECO:0000313" key="3">
    <source>
        <dbReference type="EMBL" id="MVW74687.1"/>
    </source>
</evidence>
<dbReference type="Pfam" id="PF16732">
    <property type="entry name" value="ComP_DUS"/>
    <property type="match status" value="1"/>
</dbReference>
<name>A0A6I4KRG6_9PSED</name>
<keyword evidence="2" id="KW-0472">Membrane</keyword>
<reference evidence="3 4" key="1">
    <citation type="submission" date="2019-11" db="EMBL/GenBank/DDBJ databases">
        <title>Pseudomonas flavidum sp. nov., isolated from Baiyang Lake.</title>
        <authorList>
            <person name="Zhao Y."/>
        </authorList>
    </citation>
    <scope>NUCLEOTIDE SEQUENCE [LARGE SCALE GENOMIC DNA]</scope>
    <source>
        <strain evidence="4">R-22-3 w-18</strain>
    </source>
</reference>
<dbReference type="RefSeq" id="WP_160343622.1">
    <property type="nucleotide sequence ID" value="NZ_WKJZ01000001.1"/>
</dbReference>
<dbReference type="EMBL" id="WKJZ01000001">
    <property type="protein sequence ID" value="MVW74687.1"/>
    <property type="molecule type" value="Genomic_DNA"/>
</dbReference>
<comment type="caution">
    <text evidence="3">The sequence shown here is derived from an EMBL/GenBank/DDBJ whole genome shotgun (WGS) entry which is preliminary data.</text>
</comment>
<dbReference type="AlphaFoldDB" id="A0A6I4KRG6"/>
<dbReference type="PROSITE" id="PS00409">
    <property type="entry name" value="PROKAR_NTER_METHYL"/>
    <property type="match status" value="1"/>
</dbReference>
<keyword evidence="1" id="KW-0488">Methylation</keyword>
<dbReference type="InterPro" id="IPR000983">
    <property type="entry name" value="Bac_GSPG_pilin"/>
</dbReference>
<feature type="transmembrane region" description="Helical" evidence="2">
    <location>
        <begin position="12"/>
        <end position="32"/>
    </location>
</feature>
<sequence length="148" mass="15151">MKNAVPRGFSLIELMIAVAVIAVLAAIALPNYQGYLTRTVCEDAKGVLAGAASSLERYRAQNNTYVGANLADLGYAQSPVDGNAQFNLVANPLTATGYTLTATPVAGGRLAGRGTLTLTSTGIRGATDGAIAPGFDTADVWNSSCRGL</sequence>
<accession>A0A6I4KRG6</accession>
<dbReference type="PRINTS" id="PR00813">
    <property type="entry name" value="BCTERIALGSPG"/>
</dbReference>
<dbReference type="InterPro" id="IPR045584">
    <property type="entry name" value="Pilin-like"/>
</dbReference>